<reference evidence="2" key="1">
    <citation type="submission" date="2018-12" db="EMBL/GenBank/DDBJ databases">
        <title>Dusodibacter welbiota gen. nov., sp. nov., isolated from human faeces and emended description of the Oscillibacter genus.</title>
        <authorList>
            <person name="Le Roy T."/>
            <person name="Van der Smissen P."/>
            <person name="Delzenne N."/>
            <person name="Muccioli G."/>
            <person name="Collet J.F."/>
            <person name="Cani P.D."/>
        </authorList>
    </citation>
    <scope>NUCLEOTIDE SEQUENCE [LARGE SCALE GENOMIC DNA]</scope>
    <source>
        <strain evidence="2">J115</strain>
    </source>
</reference>
<evidence type="ECO:0000313" key="2">
    <source>
        <dbReference type="Proteomes" id="UP000298642"/>
    </source>
</evidence>
<accession>A0A4D7AKU2</accession>
<dbReference type="KEGG" id="obj:EIO64_01600"/>
<gene>
    <name evidence="1" type="ORF">EIO64_01600</name>
</gene>
<organism evidence="1 2">
    <name type="scientific">Dysosmobacter welbionis</name>
    <dbReference type="NCBI Taxonomy" id="2093857"/>
    <lineage>
        <taxon>Bacteria</taxon>
        <taxon>Bacillati</taxon>
        <taxon>Bacillota</taxon>
        <taxon>Clostridia</taxon>
        <taxon>Eubacteriales</taxon>
        <taxon>Oscillospiraceae</taxon>
        <taxon>Dysosmobacter</taxon>
    </lineage>
</organism>
<dbReference type="Proteomes" id="UP000298642">
    <property type="component" value="Chromosome"/>
</dbReference>
<dbReference type="GeneID" id="89523367"/>
<proteinExistence type="predicted"/>
<protein>
    <recommendedName>
        <fullName evidence="3">DUF5044 domain-containing protein</fullName>
    </recommendedName>
</protein>
<dbReference type="EMBL" id="CP034413">
    <property type="protein sequence ID" value="QCI58078.1"/>
    <property type="molecule type" value="Genomic_DNA"/>
</dbReference>
<evidence type="ECO:0000313" key="1">
    <source>
        <dbReference type="EMBL" id="QCI58078.1"/>
    </source>
</evidence>
<sequence>MRRKKLPSRKRQALWRVLLALVSLLLVDHIFGIALLPIQAVRREAEHEGIGRAWVVERKWEPSLYKTHLFYLMENERAVMLGDTHLSPLGWETMFGATVDCTGEEPIYAGYHQISHDDKVLGCYFGQINDPAIETVVISIQQEEYDQGKAVRSELRRLTVEQEDFVTGRDRTFFWIMEPLPLEQSPEAVCYPVMIAYDAEGRIAAEFDIECCTYSGYG</sequence>
<evidence type="ECO:0008006" key="3">
    <source>
        <dbReference type="Google" id="ProtNLM"/>
    </source>
</evidence>
<keyword evidence="2" id="KW-1185">Reference proteome</keyword>
<name>A0A4D7AKU2_9FIRM</name>
<dbReference type="AlphaFoldDB" id="A0A4D7AKU2"/>
<dbReference type="RefSeq" id="WP_021750098.1">
    <property type="nucleotide sequence ID" value="NZ_CP034413.3"/>
</dbReference>